<accession>A0AAD5USF1</accession>
<protein>
    <submittedName>
        <fullName evidence="3">Uncharacterized protein</fullName>
    </submittedName>
</protein>
<comment type="caution">
    <text evidence="3">The sequence shown here is derived from an EMBL/GenBank/DDBJ whole genome shotgun (WGS) entry which is preliminary data.</text>
</comment>
<feature type="compositionally biased region" description="Low complexity" evidence="2">
    <location>
        <begin position="82"/>
        <end position="96"/>
    </location>
</feature>
<evidence type="ECO:0000256" key="1">
    <source>
        <dbReference type="SAM" id="Coils"/>
    </source>
</evidence>
<proteinExistence type="predicted"/>
<name>A0AAD5USF1_9APHY</name>
<feature type="compositionally biased region" description="Polar residues" evidence="2">
    <location>
        <begin position="367"/>
        <end position="377"/>
    </location>
</feature>
<organism evidence="3 4">
    <name type="scientific">Meripilus lineatus</name>
    <dbReference type="NCBI Taxonomy" id="2056292"/>
    <lineage>
        <taxon>Eukaryota</taxon>
        <taxon>Fungi</taxon>
        <taxon>Dikarya</taxon>
        <taxon>Basidiomycota</taxon>
        <taxon>Agaricomycotina</taxon>
        <taxon>Agaricomycetes</taxon>
        <taxon>Polyporales</taxon>
        <taxon>Meripilaceae</taxon>
        <taxon>Meripilus</taxon>
    </lineage>
</organism>
<feature type="coiled-coil region" evidence="1">
    <location>
        <begin position="138"/>
        <end position="165"/>
    </location>
</feature>
<dbReference type="AlphaFoldDB" id="A0AAD5USF1"/>
<evidence type="ECO:0000313" key="3">
    <source>
        <dbReference type="EMBL" id="KAJ3476561.1"/>
    </source>
</evidence>
<reference evidence="3" key="1">
    <citation type="submission" date="2022-07" db="EMBL/GenBank/DDBJ databases">
        <title>Genome Sequence of Physisporinus lineatus.</title>
        <authorList>
            <person name="Buettner E."/>
        </authorList>
    </citation>
    <scope>NUCLEOTIDE SEQUENCE</scope>
    <source>
        <strain evidence="3">VT162</strain>
    </source>
</reference>
<dbReference type="EMBL" id="JANAWD010000693">
    <property type="protein sequence ID" value="KAJ3476561.1"/>
    <property type="molecule type" value="Genomic_DNA"/>
</dbReference>
<sequence length="377" mass="42435">MILPHPINYSQAQQGINPQQLQGGLDARLQQALATHNQNMVSVLTQENLRQLDLLSATNQQDSQQSGQLDYLALRQQFLQQQYQQQHPPSQMQLSQVPQMGQAPSFGDNPQAQVPNGILQPRVNPQQQNQSQPRPLTFQELRDRAQAIQTSIKDMELQLQRARARPEPECTHEMNVLNMHLVSRKQLLGKFIADMQSMKQQGLEPVTMERVANTVHQPGPNLASGDSIRRFPPSMGPVPLFGGNTANDTHHFQATPQQQNHVPPRRPMTVREHAQVVQNTIKDIEVQLQTARAKPELESAQEVNQLNALLTSKKQLLGKLIAGMRPMKQRGLEQVTMEWVLIVIVQIEPRLMIRSHSHNPTRGPVPSASQHPTTRAS</sequence>
<feature type="region of interest" description="Disordered" evidence="2">
    <location>
        <begin position="355"/>
        <end position="377"/>
    </location>
</feature>
<dbReference type="Proteomes" id="UP001212997">
    <property type="component" value="Unassembled WGS sequence"/>
</dbReference>
<keyword evidence="4" id="KW-1185">Reference proteome</keyword>
<evidence type="ECO:0000313" key="4">
    <source>
        <dbReference type="Proteomes" id="UP001212997"/>
    </source>
</evidence>
<evidence type="ECO:0000256" key="2">
    <source>
        <dbReference type="SAM" id="MobiDB-lite"/>
    </source>
</evidence>
<gene>
    <name evidence="3" type="ORF">NLI96_g11072</name>
</gene>
<feature type="region of interest" description="Disordered" evidence="2">
    <location>
        <begin position="82"/>
        <end position="135"/>
    </location>
</feature>
<feature type="compositionally biased region" description="Low complexity" evidence="2">
    <location>
        <begin position="120"/>
        <end position="135"/>
    </location>
</feature>
<keyword evidence="1" id="KW-0175">Coiled coil</keyword>